<feature type="compositionally biased region" description="Polar residues" evidence="1">
    <location>
        <begin position="11"/>
        <end position="45"/>
    </location>
</feature>
<dbReference type="Proteomes" id="UP000010523">
    <property type="component" value="Unassembled WGS sequence"/>
</dbReference>
<evidence type="ECO:0000313" key="3">
    <source>
        <dbReference type="Proteomes" id="UP000010523"/>
    </source>
</evidence>
<proteinExistence type="predicted"/>
<reference evidence="2 3" key="1">
    <citation type="journal article" date="2012" name="Appl. Environ. Microbiol.">
        <title>Genome Sequence of Thermotolerant Bacillus methanolicus: Features and Regulation Related to Methylotrophy and Production of L-Lysine and L-Glutamate from Methanol.</title>
        <authorList>
            <person name="Heggeset T.M."/>
            <person name="Krog A."/>
            <person name="Balzer S."/>
            <person name="Wentzel A."/>
            <person name="Ellingsen T.E."/>
            <person name="Brautaset T."/>
        </authorList>
    </citation>
    <scope>NUCLEOTIDE SEQUENCE [LARGE SCALE GENOMIC DNA]</scope>
    <source>
        <strain evidence="2 3">PB1</strain>
    </source>
</reference>
<sequence>MPRGKELEQLPMSNTPPGMGDSQSKMNRTSLEGITSTDSPSPSQISRKKMKEEGR</sequence>
<dbReference type="EMBL" id="AFEU01000003">
    <property type="protein sequence ID" value="EIJ78132.1"/>
    <property type="molecule type" value="Genomic_DNA"/>
</dbReference>
<evidence type="ECO:0000313" key="2">
    <source>
        <dbReference type="EMBL" id="EIJ78132.1"/>
    </source>
</evidence>
<accession>I3DV61</accession>
<dbReference type="RefSeq" id="WP_004436363.1">
    <property type="nucleotide sequence ID" value="NZ_AFEU01000003.1"/>
</dbReference>
<dbReference type="AlphaFoldDB" id="I3DV61"/>
<keyword evidence="3" id="KW-1185">Reference proteome</keyword>
<gene>
    <name evidence="2" type="ORF">PB1_11249</name>
</gene>
<organism evidence="2 3">
    <name type="scientific">Bacillus methanolicus PB1</name>
    <dbReference type="NCBI Taxonomy" id="997296"/>
    <lineage>
        <taxon>Bacteria</taxon>
        <taxon>Bacillati</taxon>
        <taxon>Bacillota</taxon>
        <taxon>Bacilli</taxon>
        <taxon>Bacillales</taxon>
        <taxon>Bacillaceae</taxon>
        <taxon>Bacillus</taxon>
    </lineage>
</organism>
<dbReference type="STRING" id="997296.PB1_11249"/>
<feature type="region of interest" description="Disordered" evidence="1">
    <location>
        <begin position="1"/>
        <end position="55"/>
    </location>
</feature>
<protein>
    <submittedName>
        <fullName evidence="2">Uncharacterized protein</fullName>
    </submittedName>
</protein>
<dbReference type="PATRIC" id="fig|997296.3.peg.2366"/>
<comment type="caution">
    <text evidence="2">The sequence shown here is derived from an EMBL/GenBank/DDBJ whole genome shotgun (WGS) entry which is preliminary data.</text>
</comment>
<name>I3DV61_BACMT</name>
<evidence type="ECO:0000256" key="1">
    <source>
        <dbReference type="SAM" id="MobiDB-lite"/>
    </source>
</evidence>